<dbReference type="InterPro" id="IPR002048">
    <property type="entry name" value="EF_hand_dom"/>
</dbReference>
<comment type="subcellular location">
    <subcellularLocation>
        <location evidence="1">Mitochondrion inner membrane</location>
    </subcellularLocation>
    <subcellularLocation>
        <location evidence="2">Mitochondrion intermembrane space</location>
    </subcellularLocation>
</comment>
<dbReference type="AlphaFoldDB" id="A0A835V1U1"/>
<dbReference type="Gene3D" id="1.10.238.10">
    <property type="entry name" value="EF-hand"/>
    <property type="match status" value="3"/>
</dbReference>
<evidence type="ECO:0000256" key="7">
    <source>
        <dbReference type="ARBA" id="ARBA00022792"/>
    </source>
</evidence>
<dbReference type="GO" id="GO:0036444">
    <property type="term" value="P:calcium import into the mitochondrion"/>
    <property type="evidence" value="ECO:0007669"/>
    <property type="project" value="TreeGrafter"/>
</dbReference>
<protein>
    <recommendedName>
        <fullName evidence="14">EF-hand domain-containing protein</fullName>
    </recommendedName>
</protein>
<keyword evidence="8" id="KW-0106">Calcium</keyword>
<evidence type="ECO:0000256" key="3">
    <source>
        <dbReference type="ARBA" id="ARBA00022448"/>
    </source>
</evidence>
<evidence type="ECO:0000256" key="5">
    <source>
        <dbReference type="ARBA" id="ARBA00022723"/>
    </source>
</evidence>
<evidence type="ECO:0000313" key="16">
    <source>
        <dbReference type="Proteomes" id="UP000636800"/>
    </source>
</evidence>
<dbReference type="EMBL" id="JADCNL010000005">
    <property type="protein sequence ID" value="KAG0479996.1"/>
    <property type="molecule type" value="Genomic_DNA"/>
</dbReference>
<evidence type="ECO:0000256" key="11">
    <source>
        <dbReference type="ARBA" id="ARBA00023128"/>
    </source>
</evidence>
<keyword evidence="4" id="KW-0109">Calcium transport</keyword>
<keyword evidence="7" id="KW-0999">Mitochondrion inner membrane</keyword>
<dbReference type="CDD" id="cd00051">
    <property type="entry name" value="EFh"/>
    <property type="match status" value="1"/>
</dbReference>
<dbReference type="PROSITE" id="PS00018">
    <property type="entry name" value="EF_HAND_1"/>
    <property type="match status" value="2"/>
</dbReference>
<dbReference type="GO" id="GO:1990246">
    <property type="term" value="C:uniplex complex"/>
    <property type="evidence" value="ECO:0007669"/>
    <property type="project" value="TreeGrafter"/>
</dbReference>
<dbReference type="SMART" id="SM00054">
    <property type="entry name" value="EFh"/>
    <property type="match status" value="3"/>
</dbReference>
<name>A0A835V1U1_VANPL</name>
<evidence type="ECO:0000256" key="4">
    <source>
        <dbReference type="ARBA" id="ARBA00022568"/>
    </source>
</evidence>
<dbReference type="Proteomes" id="UP000636800">
    <property type="component" value="Chromosome 5"/>
</dbReference>
<keyword evidence="9" id="KW-0809">Transit peptide</keyword>
<dbReference type="Pfam" id="PF13833">
    <property type="entry name" value="EF-hand_8"/>
    <property type="match status" value="1"/>
</dbReference>
<keyword evidence="11" id="KW-0496">Mitochondrion</keyword>
<gene>
    <name evidence="15" type="ORF">HPP92_010854</name>
</gene>
<dbReference type="InterPro" id="IPR018247">
    <property type="entry name" value="EF_Hand_1_Ca_BS"/>
</dbReference>
<dbReference type="OrthoDB" id="43807at2759"/>
<dbReference type="Pfam" id="PF00036">
    <property type="entry name" value="EF-hand_1"/>
    <property type="match status" value="1"/>
</dbReference>
<evidence type="ECO:0000259" key="14">
    <source>
        <dbReference type="PROSITE" id="PS50222"/>
    </source>
</evidence>
<keyword evidence="5" id="KW-0479">Metal-binding</keyword>
<keyword evidence="12" id="KW-0472">Membrane</keyword>
<accession>A0A835V1U1</accession>
<evidence type="ECO:0000256" key="10">
    <source>
        <dbReference type="ARBA" id="ARBA00023065"/>
    </source>
</evidence>
<evidence type="ECO:0000256" key="1">
    <source>
        <dbReference type="ARBA" id="ARBA00004273"/>
    </source>
</evidence>
<evidence type="ECO:0000313" key="15">
    <source>
        <dbReference type="EMBL" id="KAG0479996.1"/>
    </source>
</evidence>
<organism evidence="15 16">
    <name type="scientific">Vanilla planifolia</name>
    <name type="common">Vanilla</name>
    <dbReference type="NCBI Taxonomy" id="51239"/>
    <lineage>
        <taxon>Eukaryota</taxon>
        <taxon>Viridiplantae</taxon>
        <taxon>Streptophyta</taxon>
        <taxon>Embryophyta</taxon>
        <taxon>Tracheophyta</taxon>
        <taxon>Spermatophyta</taxon>
        <taxon>Magnoliopsida</taxon>
        <taxon>Liliopsida</taxon>
        <taxon>Asparagales</taxon>
        <taxon>Orchidaceae</taxon>
        <taxon>Vanilloideae</taxon>
        <taxon>Vanilleae</taxon>
        <taxon>Vanilla</taxon>
    </lineage>
</organism>
<dbReference type="GO" id="GO:0051560">
    <property type="term" value="P:mitochondrial calcium ion homeostasis"/>
    <property type="evidence" value="ECO:0007669"/>
    <property type="project" value="TreeGrafter"/>
</dbReference>
<sequence length="422" mass="46931">MALRSFLYLHFLRRSGLRRLYSVSGSAAFEGGSPSSAGGVAAFVRVAAGLLAVGGSGLGLWLLPASAESSFGGSSSDPSLIECAEPAVTGKQPWFLLRDSFRRKVFFKYEKRLRLRSSPEKIFEYFASFKSPTGEMFMSAADLMRAVIPVFPPSESNTVRDGYLSGERKPGVLHCASSPLFLLFDTNNDGLISFPEYIFFVTLLSIPDSSFTVAFKMFDIDNDGEIDHEEFKKVMALMRSFNRQGACHRDGLRVGLKVRDTVDSAGIALEFNHYDVRSKGTISAKDFALSMVASADMNHINKLLDRVDVLGDSFYNKDMRITYEEFKAFADLRKRLLLLSFAISSFEKANGLLTKEDFRRAAFHVCGVSLSDNVVDIIFQVFDSNNDGSLSSEEFLGVMQRREIEIRQPTSMGIFKQSFTLP</sequence>
<dbReference type="SUPFAM" id="SSF47473">
    <property type="entry name" value="EF-hand"/>
    <property type="match status" value="2"/>
</dbReference>
<evidence type="ECO:0000256" key="12">
    <source>
        <dbReference type="ARBA" id="ARBA00023136"/>
    </source>
</evidence>
<evidence type="ECO:0000256" key="2">
    <source>
        <dbReference type="ARBA" id="ARBA00004569"/>
    </source>
</evidence>
<evidence type="ECO:0000256" key="8">
    <source>
        <dbReference type="ARBA" id="ARBA00022837"/>
    </source>
</evidence>
<comment type="similarity">
    <text evidence="13">Belongs to the MICU1 family. MICU1 subfamily.</text>
</comment>
<dbReference type="PANTHER" id="PTHR12294">
    <property type="entry name" value="EF HAND DOMAIN FAMILY A1,A2-RELATED"/>
    <property type="match status" value="1"/>
</dbReference>
<dbReference type="Pfam" id="PF13202">
    <property type="entry name" value="EF-hand_5"/>
    <property type="match status" value="1"/>
</dbReference>
<keyword evidence="3" id="KW-0813">Transport</keyword>
<dbReference type="InterPro" id="IPR039800">
    <property type="entry name" value="MICU1/2/3"/>
</dbReference>
<dbReference type="GO" id="GO:0005758">
    <property type="term" value="C:mitochondrial intermembrane space"/>
    <property type="evidence" value="ECO:0007669"/>
    <property type="project" value="UniProtKB-SubCell"/>
</dbReference>
<keyword evidence="16" id="KW-1185">Reference proteome</keyword>
<dbReference type="CDD" id="cd15900">
    <property type="entry name" value="EFh_MICU"/>
    <property type="match status" value="1"/>
</dbReference>
<feature type="domain" description="EF-hand" evidence="14">
    <location>
        <begin position="206"/>
        <end position="241"/>
    </location>
</feature>
<dbReference type="PANTHER" id="PTHR12294:SF1">
    <property type="entry name" value="CALCIUM UPTAKE PROTEIN 1, MITOCHONDRIAL"/>
    <property type="match status" value="1"/>
</dbReference>
<comment type="caution">
    <text evidence="15">The sequence shown here is derived from an EMBL/GenBank/DDBJ whole genome shotgun (WGS) entry which is preliminary data.</text>
</comment>
<reference evidence="15 16" key="1">
    <citation type="journal article" date="2020" name="Nat. Food">
        <title>A phased Vanilla planifolia genome enables genetic improvement of flavour and production.</title>
        <authorList>
            <person name="Hasing T."/>
            <person name="Tang H."/>
            <person name="Brym M."/>
            <person name="Khazi F."/>
            <person name="Huang T."/>
            <person name="Chambers A.H."/>
        </authorList>
    </citation>
    <scope>NUCLEOTIDE SEQUENCE [LARGE SCALE GENOMIC DNA]</scope>
    <source>
        <tissue evidence="15">Leaf</tissue>
    </source>
</reference>
<dbReference type="PROSITE" id="PS50222">
    <property type="entry name" value="EF_HAND_2"/>
    <property type="match status" value="2"/>
</dbReference>
<evidence type="ECO:0000256" key="9">
    <source>
        <dbReference type="ARBA" id="ARBA00022946"/>
    </source>
</evidence>
<keyword evidence="6" id="KW-0677">Repeat</keyword>
<evidence type="ECO:0000256" key="13">
    <source>
        <dbReference type="ARBA" id="ARBA00038333"/>
    </source>
</evidence>
<dbReference type="InterPro" id="IPR011992">
    <property type="entry name" value="EF-hand-dom_pair"/>
</dbReference>
<proteinExistence type="inferred from homology"/>
<feature type="domain" description="EF-hand" evidence="14">
    <location>
        <begin position="370"/>
        <end position="405"/>
    </location>
</feature>
<keyword evidence="10" id="KW-0406">Ion transport</keyword>
<dbReference type="GO" id="GO:0005509">
    <property type="term" value="F:calcium ion binding"/>
    <property type="evidence" value="ECO:0007669"/>
    <property type="project" value="InterPro"/>
</dbReference>
<evidence type="ECO:0000256" key="6">
    <source>
        <dbReference type="ARBA" id="ARBA00022737"/>
    </source>
</evidence>